<feature type="domain" description="Secretion system C-terminal sorting" evidence="4">
    <location>
        <begin position="421"/>
        <end position="492"/>
    </location>
</feature>
<accession>A0ABT8WLH2</accession>
<evidence type="ECO:0000313" key="6">
    <source>
        <dbReference type="Proteomes" id="UP001176806"/>
    </source>
</evidence>
<organism evidence="5 6">
    <name type="scientific">Flavivirga jejuensis</name>
    <dbReference type="NCBI Taxonomy" id="870487"/>
    <lineage>
        <taxon>Bacteria</taxon>
        <taxon>Pseudomonadati</taxon>
        <taxon>Bacteroidota</taxon>
        <taxon>Flavobacteriia</taxon>
        <taxon>Flavobacteriales</taxon>
        <taxon>Flavobacteriaceae</taxon>
        <taxon>Flavivirga</taxon>
    </lineage>
</organism>
<evidence type="ECO:0000259" key="4">
    <source>
        <dbReference type="Pfam" id="PF18962"/>
    </source>
</evidence>
<dbReference type="Proteomes" id="UP001176806">
    <property type="component" value="Unassembled WGS sequence"/>
</dbReference>
<dbReference type="InterPro" id="IPR026444">
    <property type="entry name" value="Secre_tail"/>
</dbReference>
<evidence type="ECO:0000259" key="3">
    <source>
        <dbReference type="Pfam" id="PF00652"/>
    </source>
</evidence>
<dbReference type="PROSITE" id="PS50231">
    <property type="entry name" value="RICIN_B_LECTIN"/>
    <property type="match status" value="1"/>
</dbReference>
<dbReference type="RefSeq" id="WP_303301123.1">
    <property type="nucleotide sequence ID" value="NZ_BAABDA010000051.1"/>
</dbReference>
<dbReference type="InterPro" id="IPR000772">
    <property type="entry name" value="Ricin_B_lectin"/>
</dbReference>
<dbReference type="NCBIfam" id="TIGR04183">
    <property type="entry name" value="Por_Secre_tail"/>
    <property type="match status" value="1"/>
</dbReference>
<dbReference type="Gene3D" id="2.80.10.50">
    <property type="match status" value="1"/>
</dbReference>
<gene>
    <name evidence="5" type="ORF">Q4Q40_07285</name>
</gene>
<feature type="signal peptide" evidence="2">
    <location>
        <begin position="1"/>
        <end position="22"/>
    </location>
</feature>
<reference evidence="5" key="1">
    <citation type="submission" date="2023-07" db="EMBL/GenBank/DDBJ databases">
        <title>Two novel species in the genus Flavivirga.</title>
        <authorList>
            <person name="Kwon K."/>
        </authorList>
    </citation>
    <scope>NUCLEOTIDE SEQUENCE</scope>
    <source>
        <strain evidence="5">KACC 14158</strain>
    </source>
</reference>
<dbReference type="Pfam" id="PF00652">
    <property type="entry name" value="Ricin_B_lectin"/>
    <property type="match status" value="1"/>
</dbReference>
<dbReference type="Pfam" id="PF18962">
    <property type="entry name" value="Por_Secre_tail"/>
    <property type="match status" value="1"/>
</dbReference>
<comment type="caution">
    <text evidence="5">The sequence shown here is derived from an EMBL/GenBank/DDBJ whole genome shotgun (WGS) entry which is preliminary data.</text>
</comment>
<keyword evidence="6" id="KW-1185">Reference proteome</keyword>
<dbReference type="SUPFAM" id="SSF50370">
    <property type="entry name" value="Ricin B-like lectins"/>
    <property type="match status" value="1"/>
</dbReference>
<feature type="chain" id="PRO_5047296267" evidence="2">
    <location>
        <begin position="23"/>
        <end position="494"/>
    </location>
</feature>
<name>A0ABT8WLH2_9FLAO</name>
<dbReference type="CDD" id="cd00161">
    <property type="entry name" value="beta-trefoil_Ricin-like"/>
    <property type="match status" value="1"/>
</dbReference>
<evidence type="ECO:0000256" key="2">
    <source>
        <dbReference type="SAM" id="SignalP"/>
    </source>
</evidence>
<evidence type="ECO:0000256" key="1">
    <source>
        <dbReference type="ARBA" id="ARBA00022729"/>
    </source>
</evidence>
<proteinExistence type="predicted"/>
<dbReference type="EMBL" id="JAUOEL010000002">
    <property type="protein sequence ID" value="MDO5973983.1"/>
    <property type="molecule type" value="Genomic_DNA"/>
</dbReference>
<evidence type="ECO:0000313" key="5">
    <source>
        <dbReference type="EMBL" id="MDO5973983.1"/>
    </source>
</evidence>
<keyword evidence="1 2" id="KW-0732">Signal</keyword>
<sequence length="494" mass="55158">MKKKYLLIVISFLTGTIQLLDAQTLSHNFNNGSLGPFYECSTQSPNYSQVVNSRVKTHWQESSYNGSRSTKGAEFCANNWDTTKEGWMGFTMNLGPDYPTNKTAGIAQIFQFYSSTFWSWAALINIMNGDLQITHRSNGGTSGNTNAVIYSNFPKNTNMDIIIHFVLSASNAGLIQIWVNGVSRYYANNINFGYAESWSNDVQSSQYSYVDLKLGQYNYDDANYTNNETRTVYYDNVTWYDGSNGYSIVDPSGGGSSANFRLVKRNATGFAMDGGSGGSNGQSIELYNNINHANLTWTEINRGGGYYSYQKLNTNYCIDGGNGGANGQDVYLWTCSDNNQNQHWLKINAGNGHYRLQKRNASGYSIDGGNGGTSNQNVYLWSSSSTTQNQQWRFDGVSTAKSAEQKTEAEELTENSNAFNVYPNPVNNELNIKLNDYYDEETFIALYSIHGQKITQVKPSNHEVKLDLSRLHSGVYILMVNNKSESLTKKIVKL</sequence>
<dbReference type="Gene3D" id="2.60.120.200">
    <property type="match status" value="1"/>
</dbReference>
<feature type="domain" description="Ricin B lectin" evidence="3">
    <location>
        <begin position="262"/>
        <end position="392"/>
    </location>
</feature>
<dbReference type="InterPro" id="IPR035992">
    <property type="entry name" value="Ricin_B-like_lectins"/>
</dbReference>
<protein>
    <submittedName>
        <fullName evidence="5">T9SS type A sorting domain-containing protein</fullName>
    </submittedName>
</protein>